<evidence type="ECO:0000313" key="3">
    <source>
        <dbReference type="Proteomes" id="UP000440578"/>
    </source>
</evidence>
<accession>A0A6A4W9G1</accession>
<protein>
    <submittedName>
        <fullName evidence="2">Uncharacterized protein</fullName>
    </submittedName>
</protein>
<dbReference type="AlphaFoldDB" id="A0A6A4W9G1"/>
<dbReference type="Proteomes" id="UP000440578">
    <property type="component" value="Unassembled WGS sequence"/>
</dbReference>
<name>A0A6A4W9G1_AMPAM</name>
<comment type="caution">
    <text evidence="2">The sequence shown here is derived from an EMBL/GenBank/DDBJ whole genome shotgun (WGS) entry which is preliminary data.</text>
</comment>
<dbReference type="OrthoDB" id="4748970at2759"/>
<dbReference type="EMBL" id="VIIS01001348">
    <property type="protein sequence ID" value="KAF0299582.1"/>
    <property type="molecule type" value="Genomic_DNA"/>
</dbReference>
<evidence type="ECO:0000256" key="1">
    <source>
        <dbReference type="SAM" id="MobiDB-lite"/>
    </source>
</evidence>
<sequence length="171" mass="18141">MGSVRVCEAVPEGGANSTPIDSGSDGVLEQVVKEEIKIEVSSPRVERPSSPPGSDEDPLSDRALQSLVKEEKLRCRSASPSEDFIGFTEVDRDSSCFNSNVKRNLLLGCSPDSQDSTQGKLVLPLPMCLAILVSLRPRGGGGGGGAFLATPASFFLRVQGKLRRAALRNLV</sequence>
<organism evidence="2 3">
    <name type="scientific">Amphibalanus amphitrite</name>
    <name type="common">Striped barnacle</name>
    <name type="synonym">Balanus amphitrite</name>
    <dbReference type="NCBI Taxonomy" id="1232801"/>
    <lineage>
        <taxon>Eukaryota</taxon>
        <taxon>Metazoa</taxon>
        <taxon>Ecdysozoa</taxon>
        <taxon>Arthropoda</taxon>
        <taxon>Crustacea</taxon>
        <taxon>Multicrustacea</taxon>
        <taxon>Cirripedia</taxon>
        <taxon>Thoracica</taxon>
        <taxon>Thoracicalcarea</taxon>
        <taxon>Balanomorpha</taxon>
        <taxon>Balanoidea</taxon>
        <taxon>Balanidae</taxon>
        <taxon>Amphibalaninae</taxon>
        <taxon>Amphibalanus</taxon>
    </lineage>
</organism>
<feature type="region of interest" description="Disordered" evidence="1">
    <location>
        <begin position="1"/>
        <end position="26"/>
    </location>
</feature>
<proteinExistence type="predicted"/>
<feature type="region of interest" description="Disordered" evidence="1">
    <location>
        <begin position="39"/>
        <end position="62"/>
    </location>
</feature>
<gene>
    <name evidence="2" type="ORF">FJT64_003446</name>
</gene>
<evidence type="ECO:0000313" key="2">
    <source>
        <dbReference type="EMBL" id="KAF0299582.1"/>
    </source>
</evidence>
<reference evidence="2 3" key="1">
    <citation type="submission" date="2019-07" db="EMBL/GenBank/DDBJ databases">
        <title>Draft genome assembly of a fouling barnacle, Amphibalanus amphitrite (Darwin, 1854): The first reference genome for Thecostraca.</title>
        <authorList>
            <person name="Kim W."/>
        </authorList>
    </citation>
    <scope>NUCLEOTIDE SEQUENCE [LARGE SCALE GENOMIC DNA]</scope>
    <source>
        <strain evidence="2">SNU_AA5</strain>
        <tissue evidence="2">Soma without cirri and trophi</tissue>
    </source>
</reference>
<keyword evidence="3" id="KW-1185">Reference proteome</keyword>